<reference evidence="1 2" key="1">
    <citation type="submission" date="2015-09" db="EMBL/GenBank/DDBJ databases">
        <title>Host preference determinants of Valsa canker pathogens revealed by comparative genomics.</title>
        <authorList>
            <person name="Yin Z."/>
            <person name="Huang L."/>
        </authorList>
    </citation>
    <scope>NUCLEOTIDE SEQUENCE [LARGE SCALE GENOMIC DNA]</scope>
    <source>
        <strain evidence="1 2">YSFL</strain>
    </source>
</reference>
<dbReference type="Gene3D" id="3.30.450.150">
    <property type="entry name" value="Haem-degrading domain"/>
    <property type="match status" value="1"/>
</dbReference>
<dbReference type="InterPro" id="IPR052517">
    <property type="entry name" value="GlcG_carb_metab_protein"/>
</dbReference>
<dbReference type="InterPro" id="IPR038084">
    <property type="entry name" value="PduO/GlcC-like_sf"/>
</dbReference>
<dbReference type="PANTHER" id="PTHR34309:SF1">
    <property type="entry name" value="PROTEIN GLCG"/>
    <property type="match status" value="1"/>
</dbReference>
<sequence length="167" mass="16959">MSSTTSIPTLTLAAAKVAAQACEAKANEIGVPMNIAIVDSTTHLLHFQRMPGAKLTSIPIAMDKAFTAAGHRLPTSAYREAVWPGGPAYGINGTHGGRFSVIGGGVPVRGLSGRNGGGGGVVLGAVGCSTGTPAQDEEVAMAGVEAVERMIREEEEGKAEGSFKAKL</sequence>
<keyword evidence="2" id="KW-1185">Reference proteome</keyword>
<dbReference type="SUPFAM" id="SSF143744">
    <property type="entry name" value="GlcG-like"/>
    <property type="match status" value="1"/>
</dbReference>
<accession>A0A423WB42</accession>
<evidence type="ECO:0000313" key="1">
    <source>
        <dbReference type="EMBL" id="ROW00589.1"/>
    </source>
</evidence>
<dbReference type="Proteomes" id="UP000284375">
    <property type="component" value="Unassembled WGS sequence"/>
</dbReference>
<proteinExistence type="predicted"/>
<protein>
    <submittedName>
        <fullName evidence="1">Uncharacterized protein</fullName>
    </submittedName>
</protein>
<dbReference type="EMBL" id="LJZO01000008">
    <property type="protein sequence ID" value="ROW00589.1"/>
    <property type="molecule type" value="Genomic_DNA"/>
</dbReference>
<dbReference type="OrthoDB" id="2276076at2759"/>
<comment type="caution">
    <text evidence="1">The sequence shown here is derived from an EMBL/GenBank/DDBJ whole genome shotgun (WGS) entry which is preliminary data.</text>
</comment>
<evidence type="ECO:0000313" key="2">
    <source>
        <dbReference type="Proteomes" id="UP000284375"/>
    </source>
</evidence>
<dbReference type="PANTHER" id="PTHR34309">
    <property type="entry name" value="SLR1406 PROTEIN"/>
    <property type="match status" value="1"/>
</dbReference>
<organism evidence="1 2">
    <name type="scientific">Cytospora chrysosperma</name>
    <name type="common">Cytospora canker fungus</name>
    <name type="synonym">Sphaeria chrysosperma</name>
    <dbReference type="NCBI Taxonomy" id="252740"/>
    <lineage>
        <taxon>Eukaryota</taxon>
        <taxon>Fungi</taxon>
        <taxon>Dikarya</taxon>
        <taxon>Ascomycota</taxon>
        <taxon>Pezizomycotina</taxon>
        <taxon>Sordariomycetes</taxon>
        <taxon>Sordariomycetidae</taxon>
        <taxon>Diaporthales</taxon>
        <taxon>Cytosporaceae</taxon>
        <taxon>Cytospora</taxon>
    </lineage>
</organism>
<dbReference type="AlphaFoldDB" id="A0A423WB42"/>
<dbReference type="Pfam" id="PF03928">
    <property type="entry name" value="HbpS-like"/>
    <property type="match status" value="1"/>
</dbReference>
<gene>
    <name evidence="1" type="ORF">VSDG_03337</name>
</gene>
<dbReference type="InterPro" id="IPR005624">
    <property type="entry name" value="PduO/GlcC-like"/>
</dbReference>
<name>A0A423WB42_CYTCH</name>